<evidence type="ECO:0000313" key="1">
    <source>
        <dbReference type="EMBL" id="XBH19987.1"/>
    </source>
</evidence>
<gene>
    <name evidence="1" type="ORF">P8935_11850</name>
</gene>
<accession>A0AAU7DPA3</accession>
<keyword evidence="1" id="KW-0418">Kinase</keyword>
<organism evidence="1">
    <name type="scientific">Telmatobacter sp. DSM 110680</name>
    <dbReference type="NCBI Taxonomy" id="3036704"/>
    <lineage>
        <taxon>Bacteria</taxon>
        <taxon>Pseudomonadati</taxon>
        <taxon>Acidobacteriota</taxon>
        <taxon>Terriglobia</taxon>
        <taxon>Terriglobales</taxon>
        <taxon>Acidobacteriaceae</taxon>
        <taxon>Telmatobacter</taxon>
    </lineage>
</organism>
<dbReference type="EMBL" id="CP121196">
    <property type="protein sequence ID" value="XBH19987.1"/>
    <property type="molecule type" value="Genomic_DNA"/>
</dbReference>
<sequence length="211" mass="23653">MDYRVLTVSREFGSGGGRIAQSIAKRLGWKLLDGALIDEIACEAHVDAGVVSRFDEHVEGWLSRVNRQAMRGAAMAAGVALQQEKCFDADVMTDLTRQIIEHAYEAGNCVIVGRGAQCILQAKADVFHVFVYAPRQVRIHRLRTRLEPGANIEQRIRDVDAERAHYLKLRFGKEWNNPHLYDLMISSGEDEERTARVIEFAMSQKAAVSAN</sequence>
<dbReference type="GO" id="GO:0016301">
    <property type="term" value="F:kinase activity"/>
    <property type="evidence" value="ECO:0007669"/>
    <property type="project" value="UniProtKB-KW"/>
</dbReference>
<dbReference type="Gene3D" id="3.40.50.300">
    <property type="entry name" value="P-loop containing nucleotide triphosphate hydrolases"/>
    <property type="match status" value="1"/>
</dbReference>
<dbReference type="RefSeq" id="WP_348265210.1">
    <property type="nucleotide sequence ID" value="NZ_CP121196.1"/>
</dbReference>
<dbReference type="InterPro" id="IPR027417">
    <property type="entry name" value="P-loop_NTPase"/>
</dbReference>
<name>A0AAU7DPA3_9BACT</name>
<dbReference type="SUPFAM" id="SSF52540">
    <property type="entry name" value="P-loop containing nucleoside triphosphate hydrolases"/>
    <property type="match status" value="1"/>
</dbReference>
<proteinExistence type="predicted"/>
<reference evidence="1" key="1">
    <citation type="submission" date="2023-03" db="EMBL/GenBank/DDBJ databases">
        <title>Edaphobacter sp.</title>
        <authorList>
            <person name="Huber K.J."/>
            <person name="Papendorf J."/>
            <person name="Pilke C."/>
            <person name="Bunk B."/>
            <person name="Sproeer C."/>
            <person name="Pester M."/>
        </authorList>
    </citation>
    <scope>NUCLEOTIDE SEQUENCE</scope>
    <source>
        <strain evidence="1">DSM 110680</strain>
    </source>
</reference>
<dbReference type="AlphaFoldDB" id="A0AAU7DPA3"/>
<protein>
    <submittedName>
        <fullName evidence="1">Cytidylate kinase-like family protein</fullName>
    </submittedName>
</protein>
<dbReference type="Pfam" id="PF13189">
    <property type="entry name" value="Cytidylate_kin2"/>
    <property type="match status" value="1"/>
</dbReference>
<keyword evidence="1" id="KW-0808">Transferase</keyword>